<accession>A0A502HIQ8</accession>
<dbReference type="Gene3D" id="3.40.50.1820">
    <property type="entry name" value="alpha/beta hydrolase"/>
    <property type="match status" value="1"/>
</dbReference>
<name>A0A502HIQ8_BRELA</name>
<proteinExistence type="predicted"/>
<keyword evidence="2" id="KW-1185">Reference proteome</keyword>
<dbReference type="PANTHER" id="PTHR46623:SF6">
    <property type="entry name" value="ALPHA_BETA-HYDROLASES SUPERFAMILY PROTEIN"/>
    <property type="match status" value="1"/>
</dbReference>
<dbReference type="GO" id="GO:0016787">
    <property type="term" value="F:hydrolase activity"/>
    <property type="evidence" value="ECO:0007669"/>
    <property type="project" value="UniProtKB-KW"/>
</dbReference>
<dbReference type="PANTHER" id="PTHR46623">
    <property type="entry name" value="CARBOXYMETHYLENEBUTENOLIDASE-RELATED"/>
    <property type="match status" value="1"/>
</dbReference>
<dbReference type="Pfam" id="PF01738">
    <property type="entry name" value="DLH"/>
    <property type="match status" value="1"/>
</dbReference>
<dbReference type="OrthoDB" id="115291at2"/>
<protein>
    <submittedName>
        <fullName evidence="1">Dienelactone hydrolase</fullName>
    </submittedName>
</protein>
<reference evidence="1 2" key="1">
    <citation type="submission" date="2018-11" db="EMBL/GenBank/DDBJ databases">
        <title>Phylogenetic determinants of toxin gene distribution in genomes of Brevibacillus laterosporus.</title>
        <authorList>
            <person name="Glare T.R."/>
            <person name="Durrant A."/>
            <person name="Berry C."/>
            <person name="Palma L."/>
            <person name="Ormskirk M."/>
            <person name="Cox M.O."/>
        </authorList>
    </citation>
    <scope>NUCLEOTIDE SEQUENCE [LARGE SCALE GENOMIC DNA]</scope>
    <source>
        <strain evidence="1 2">1821L</strain>
    </source>
</reference>
<dbReference type="Proteomes" id="UP000319432">
    <property type="component" value="Chromosome"/>
</dbReference>
<dbReference type="AlphaFoldDB" id="A0A502HIQ8"/>
<organism evidence="1 2">
    <name type="scientific">Brevibacillus laterosporus</name>
    <name type="common">Bacillus laterosporus</name>
    <dbReference type="NCBI Taxonomy" id="1465"/>
    <lineage>
        <taxon>Bacteria</taxon>
        <taxon>Bacillati</taxon>
        <taxon>Bacillota</taxon>
        <taxon>Bacilli</taxon>
        <taxon>Bacillales</taxon>
        <taxon>Paenibacillaceae</taxon>
        <taxon>Brevibacillus</taxon>
    </lineage>
</organism>
<keyword evidence="1" id="KW-0378">Hydrolase</keyword>
<gene>
    <name evidence="1" type="ORF">EEL30_13760</name>
</gene>
<evidence type="ECO:0000313" key="2">
    <source>
        <dbReference type="Proteomes" id="UP000319432"/>
    </source>
</evidence>
<dbReference type="SUPFAM" id="SSF53474">
    <property type="entry name" value="alpha/beta-Hydrolases"/>
    <property type="match status" value="1"/>
</dbReference>
<dbReference type="InterPro" id="IPR051049">
    <property type="entry name" value="Dienelactone_hydrolase-like"/>
</dbReference>
<sequence>MHVLRNGAEKLLVILPEIYGLNQHMLDICQQYANQSWDVICFSWYKDTLFFAQKEEKQAYQRFMSIGFEKATEQVAEVLRLERPLYQQVVVMGFSVGATVAWLLTEHVGLCDRIVGYYGSRIRKYTNITPKVPVLLLYGESEPAFEIATLLQSLSNTSQVTLKQYTALHGFSNPYSRHYQPNVASSASEDVHQFLCSHMGENLNRTNGNHLF</sequence>
<dbReference type="InterPro" id="IPR029058">
    <property type="entry name" value="AB_hydrolase_fold"/>
</dbReference>
<evidence type="ECO:0000313" key="1">
    <source>
        <dbReference type="EMBL" id="QDX93274.1"/>
    </source>
</evidence>
<dbReference type="EMBL" id="CP033464">
    <property type="protein sequence ID" value="QDX93274.1"/>
    <property type="molecule type" value="Genomic_DNA"/>
</dbReference>
<dbReference type="InterPro" id="IPR002925">
    <property type="entry name" value="Dienelactn_hydro"/>
</dbReference>